<keyword evidence="6" id="KW-1185">Reference proteome</keyword>
<evidence type="ECO:0000256" key="3">
    <source>
        <dbReference type="ARBA" id="ARBA00022777"/>
    </source>
</evidence>
<proteinExistence type="inferred from homology"/>
<dbReference type="Gene3D" id="3.40.1190.20">
    <property type="match status" value="1"/>
</dbReference>
<keyword evidence="3 5" id="KW-0418">Kinase</keyword>
<dbReference type="GO" id="GO:0042840">
    <property type="term" value="P:D-glucuronate catabolic process"/>
    <property type="evidence" value="ECO:0007669"/>
    <property type="project" value="TreeGrafter"/>
</dbReference>
<organism evidence="5 6">
    <name type="scientific">Maritalea mobilis</name>
    <dbReference type="NCBI Taxonomy" id="483324"/>
    <lineage>
        <taxon>Bacteria</taxon>
        <taxon>Pseudomonadati</taxon>
        <taxon>Pseudomonadota</taxon>
        <taxon>Alphaproteobacteria</taxon>
        <taxon>Hyphomicrobiales</taxon>
        <taxon>Devosiaceae</taxon>
        <taxon>Maritalea</taxon>
    </lineage>
</organism>
<sequence length="303" mass="32745">MTKLISIGECMIEMSALEDGLYKKGYAGDSLNMAFYARAFLPETASVDYFTALGDDAESQALAASIKAHGIGTDLIRILPGKAPGLYMISLEDGERTFSYWRSTSAAKEMAQDLSYLTQTFLGDNALFFSGISLAILQPETREQFLDVLSKAKAAGQQVIFDSNLRPSLWQSRDEMAEWTAKASAVSTMALPTVPDEYVLFDEKSSEHVAERYLTAGCREVVVKAGPEAALLTDGSQREWVGPAAAVQPVDTTGAGDSFNGSYIAARLNGRSMVEAAQFAHKVAGHVIQHRGALVPNIQSLVR</sequence>
<dbReference type="PANTHER" id="PTHR43085">
    <property type="entry name" value="HEXOKINASE FAMILY MEMBER"/>
    <property type="match status" value="1"/>
</dbReference>
<dbReference type="InterPro" id="IPR011611">
    <property type="entry name" value="PfkB_dom"/>
</dbReference>
<evidence type="ECO:0000259" key="4">
    <source>
        <dbReference type="Pfam" id="PF00294"/>
    </source>
</evidence>
<dbReference type="PANTHER" id="PTHR43085:SF15">
    <property type="entry name" value="2-DEHYDRO-3-DEOXYGLUCONOKINASE"/>
    <property type="match status" value="1"/>
</dbReference>
<evidence type="ECO:0000256" key="2">
    <source>
        <dbReference type="ARBA" id="ARBA00022679"/>
    </source>
</evidence>
<reference evidence="5 6" key="1">
    <citation type="submission" date="2019-03" db="EMBL/GenBank/DDBJ databases">
        <title>Genomic Encyclopedia of Type Strains, Phase III (KMG-III): the genomes of soil and plant-associated and newly described type strains.</title>
        <authorList>
            <person name="Whitman W."/>
        </authorList>
    </citation>
    <scope>NUCLEOTIDE SEQUENCE [LARGE SCALE GENOMIC DNA]</scope>
    <source>
        <strain evidence="5 6">CGMCC 1.7002</strain>
    </source>
</reference>
<accession>A0A4R6VU67</accession>
<dbReference type="InterPro" id="IPR050306">
    <property type="entry name" value="PfkB_Carbo_kinase"/>
</dbReference>
<dbReference type="SUPFAM" id="SSF53613">
    <property type="entry name" value="Ribokinase-like"/>
    <property type="match status" value="1"/>
</dbReference>
<evidence type="ECO:0000313" key="6">
    <source>
        <dbReference type="Proteomes" id="UP000295391"/>
    </source>
</evidence>
<comment type="caution">
    <text evidence="5">The sequence shown here is derived from an EMBL/GenBank/DDBJ whole genome shotgun (WGS) entry which is preliminary data.</text>
</comment>
<evidence type="ECO:0000256" key="1">
    <source>
        <dbReference type="ARBA" id="ARBA00010688"/>
    </source>
</evidence>
<protein>
    <submittedName>
        <fullName evidence="5">2-dehydro-3-deoxygluconokinase</fullName>
    </submittedName>
</protein>
<dbReference type="GO" id="GO:0008673">
    <property type="term" value="F:2-dehydro-3-deoxygluconokinase activity"/>
    <property type="evidence" value="ECO:0007669"/>
    <property type="project" value="TreeGrafter"/>
</dbReference>
<dbReference type="RefSeq" id="WP_166638964.1">
    <property type="nucleotide sequence ID" value="NZ_SNYR01000002.1"/>
</dbReference>
<feature type="domain" description="Carbohydrate kinase PfkB" evidence="4">
    <location>
        <begin position="1"/>
        <end position="295"/>
    </location>
</feature>
<dbReference type="Pfam" id="PF00294">
    <property type="entry name" value="PfkB"/>
    <property type="match status" value="1"/>
</dbReference>
<evidence type="ECO:0000313" key="5">
    <source>
        <dbReference type="EMBL" id="TDQ63741.1"/>
    </source>
</evidence>
<name>A0A4R6VU67_9HYPH</name>
<dbReference type="GO" id="GO:0006974">
    <property type="term" value="P:DNA damage response"/>
    <property type="evidence" value="ECO:0007669"/>
    <property type="project" value="TreeGrafter"/>
</dbReference>
<dbReference type="GO" id="GO:0005829">
    <property type="term" value="C:cytosol"/>
    <property type="evidence" value="ECO:0007669"/>
    <property type="project" value="TreeGrafter"/>
</dbReference>
<dbReference type="GO" id="GO:0019698">
    <property type="term" value="P:D-galacturonate catabolic process"/>
    <property type="evidence" value="ECO:0007669"/>
    <property type="project" value="TreeGrafter"/>
</dbReference>
<dbReference type="EMBL" id="SNYR01000002">
    <property type="protein sequence ID" value="TDQ63741.1"/>
    <property type="molecule type" value="Genomic_DNA"/>
</dbReference>
<dbReference type="CDD" id="cd01166">
    <property type="entry name" value="KdgK"/>
    <property type="match status" value="1"/>
</dbReference>
<comment type="similarity">
    <text evidence="1">Belongs to the carbohydrate kinase PfkB family.</text>
</comment>
<dbReference type="InterPro" id="IPR029056">
    <property type="entry name" value="Ribokinase-like"/>
</dbReference>
<dbReference type="AlphaFoldDB" id="A0A4R6VU67"/>
<keyword evidence="2" id="KW-0808">Transferase</keyword>
<dbReference type="Proteomes" id="UP000295391">
    <property type="component" value="Unassembled WGS sequence"/>
</dbReference>
<gene>
    <name evidence="5" type="ORF">ATL17_1749</name>
</gene>